<feature type="domain" description="MotA/TolQ/ExbB proton channel" evidence="10">
    <location>
        <begin position="46"/>
        <end position="132"/>
    </location>
</feature>
<dbReference type="GO" id="GO:0017038">
    <property type="term" value="P:protein import"/>
    <property type="evidence" value="ECO:0007669"/>
    <property type="project" value="TreeGrafter"/>
</dbReference>
<comment type="subcellular location">
    <subcellularLocation>
        <location evidence="1">Cell membrane</location>
        <topology evidence="1">Multi-pass membrane protein</topology>
    </subcellularLocation>
    <subcellularLocation>
        <location evidence="8">Membrane</location>
        <topology evidence="8">Multi-pass membrane protein</topology>
    </subcellularLocation>
</comment>
<evidence type="ECO:0000256" key="5">
    <source>
        <dbReference type="ARBA" id="ARBA00022927"/>
    </source>
</evidence>
<dbReference type="Pfam" id="PF01618">
    <property type="entry name" value="MotA_ExbB"/>
    <property type="match status" value="1"/>
</dbReference>
<dbReference type="PANTHER" id="PTHR30625">
    <property type="entry name" value="PROTEIN TOLQ"/>
    <property type="match status" value="1"/>
</dbReference>
<dbReference type="EMBL" id="ABZS01000130">
    <property type="protein sequence ID" value="EEP60226.1"/>
    <property type="molecule type" value="Genomic_DNA"/>
</dbReference>
<feature type="transmembrane region" description="Helical" evidence="9">
    <location>
        <begin position="53"/>
        <end position="77"/>
    </location>
</feature>
<dbReference type="GO" id="GO:0005886">
    <property type="term" value="C:plasma membrane"/>
    <property type="evidence" value="ECO:0007669"/>
    <property type="project" value="UniProtKB-SubCell"/>
</dbReference>
<organism evidence="11 12">
    <name type="scientific">Sulfurihydrogenibium yellowstonense SS-5</name>
    <dbReference type="NCBI Taxonomy" id="432331"/>
    <lineage>
        <taxon>Bacteria</taxon>
        <taxon>Pseudomonadati</taxon>
        <taxon>Aquificota</taxon>
        <taxon>Aquificia</taxon>
        <taxon>Aquificales</taxon>
        <taxon>Hydrogenothermaceae</taxon>
        <taxon>Sulfurihydrogenibium</taxon>
    </lineage>
</organism>
<proteinExistence type="inferred from homology"/>
<evidence type="ECO:0000256" key="2">
    <source>
        <dbReference type="ARBA" id="ARBA00022448"/>
    </source>
</evidence>
<dbReference type="InterPro" id="IPR002898">
    <property type="entry name" value="MotA_ExbB_proton_chnl"/>
</dbReference>
<evidence type="ECO:0000256" key="7">
    <source>
        <dbReference type="ARBA" id="ARBA00023136"/>
    </source>
</evidence>
<feature type="transmembrane region" description="Helical" evidence="9">
    <location>
        <begin position="6"/>
        <end position="24"/>
    </location>
</feature>
<dbReference type="InterPro" id="IPR050790">
    <property type="entry name" value="ExbB/TolQ_transport"/>
</dbReference>
<comment type="caution">
    <text evidence="11">The sequence shown here is derived from an EMBL/GenBank/DDBJ whole genome shotgun (WGS) entry which is preliminary data.</text>
</comment>
<feature type="transmembrane region" description="Helical" evidence="9">
    <location>
        <begin position="97"/>
        <end position="118"/>
    </location>
</feature>
<dbReference type="AlphaFoldDB" id="C4FL24"/>
<keyword evidence="2 8" id="KW-0813">Transport</keyword>
<accession>C4FL24</accession>
<keyword evidence="6 9" id="KW-1133">Transmembrane helix</keyword>
<evidence type="ECO:0000256" key="6">
    <source>
        <dbReference type="ARBA" id="ARBA00022989"/>
    </source>
</evidence>
<evidence type="ECO:0000259" key="10">
    <source>
        <dbReference type="Pfam" id="PF01618"/>
    </source>
</evidence>
<keyword evidence="5 8" id="KW-0653">Protein transport</keyword>
<dbReference type="Proteomes" id="UP000005540">
    <property type="component" value="Unassembled WGS sequence"/>
</dbReference>
<keyword evidence="4 9" id="KW-0812">Transmembrane</keyword>
<evidence type="ECO:0000313" key="12">
    <source>
        <dbReference type="Proteomes" id="UP000005540"/>
    </source>
</evidence>
<gene>
    <name evidence="11" type="ORF">SULYE_1278</name>
</gene>
<protein>
    <submittedName>
        <fullName evidence="11">MotA/TolQ/ExbB proton channel family protein</fullName>
    </submittedName>
</protein>
<dbReference type="OrthoDB" id="9955326at2"/>
<keyword evidence="12" id="KW-1185">Reference proteome</keyword>
<reference evidence="11 12" key="1">
    <citation type="submission" date="2009-04" db="EMBL/GenBank/DDBJ databases">
        <authorList>
            <person name="Reysenbach A.-L."/>
            <person name="Heidelberg J.F."/>
            <person name="Nelson W.C."/>
        </authorList>
    </citation>
    <scope>NUCLEOTIDE SEQUENCE [LARGE SCALE GENOMIC DNA]</scope>
    <source>
        <strain evidence="11 12">SS-5</strain>
    </source>
</reference>
<comment type="similarity">
    <text evidence="8">Belongs to the exbB/tolQ family.</text>
</comment>
<keyword evidence="7 9" id="KW-0472">Membrane</keyword>
<keyword evidence="3" id="KW-1003">Cell membrane</keyword>
<evidence type="ECO:0000256" key="4">
    <source>
        <dbReference type="ARBA" id="ARBA00022692"/>
    </source>
</evidence>
<evidence type="ECO:0000313" key="11">
    <source>
        <dbReference type="EMBL" id="EEP60226.1"/>
    </source>
</evidence>
<evidence type="ECO:0000256" key="9">
    <source>
        <dbReference type="SAM" id="Phobius"/>
    </source>
</evidence>
<sequence>MVEIKSAVFLLMFMVFVYGNFIIFQKFFMMKKSNGNTNPVDALHWAKDFKKGLWFLDFAATTSPLLGLLGTVIGLIIAFQELGKKGVSGAGEISAAIGLALVATAIGIALSLWFYLWFKFFNSKIQEKKEDIKSRILMEVLNEQT</sequence>
<evidence type="ECO:0000256" key="3">
    <source>
        <dbReference type="ARBA" id="ARBA00022475"/>
    </source>
</evidence>
<dbReference type="RefSeq" id="WP_007547503.1">
    <property type="nucleotide sequence ID" value="NZ_ABZS01000130.1"/>
</dbReference>
<dbReference type="PANTHER" id="PTHR30625:SF15">
    <property type="entry name" value="BIOPOLYMER TRANSPORT PROTEIN EXBB"/>
    <property type="match status" value="1"/>
</dbReference>
<evidence type="ECO:0000256" key="1">
    <source>
        <dbReference type="ARBA" id="ARBA00004651"/>
    </source>
</evidence>
<evidence type="ECO:0000256" key="8">
    <source>
        <dbReference type="RuleBase" id="RU004057"/>
    </source>
</evidence>
<name>C4FL24_9AQUI</name>